<dbReference type="NCBIfam" id="NF007375">
    <property type="entry name" value="PRK09880.1"/>
    <property type="match status" value="1"/>
</dbReference>
<dbReference type="KEGG" id="kox:KOX_00855"/>
<sequence length="349" mass="37539">MNTEKITCNACLAHAEKDVRFATRDIEYGKHDVLVKVAYGGICGSDIHYYQHGRAGMSILKHPMVIGHEFVGVVEKCPAESGLKVGQTVAINPSCPCNQCEMCLSGKQNMCSSMRFMGSAQFNPHVNGGFSEYVAVKPEQCIAYDSRVPANVMAFSEPLAVAIHAVKMAGQLIGKRVLVIGAGPIGCLILAAAKSAGASDVVACDLSPRCLELAQQMGATAVMDPRDEKRSAYYQQNRGYFDIVFEASGAPAAIASTVDFTRPTGTIVQVGMGVSPITWPVSAMLVKEINLVGSFRFIDEFTIAVRWLEDGRINPRPLISAEFSPASIEQALITAADKNISAKVLIRFE</sequence>
<dbReference type="Gene3D" id="3.40.50.720">
    <property type="entry name" value="NAD(P)-binding Rossmann-like Domain"/>
    <property type="match status" value="1"/>
</dbReference>
<dbReference type="SUPFAM" id="SSF50129">
    <property type="entry name" value="GroES-like"/>
    <property type="match status" value="1"/>
</dbReference>
<reference evidence="9 10" key="1">
    <citation type="journal article" date="2012" name="J. Bacteriol.">
        <title>Complete genome sequence of Klebsiella oxytoca KCTC 1686, used in production of 2,3-butanediol.</title>
        <authorList>
            <person name="Shin S.H."/>
            <person name="Kim S."/>
            <person name="Kim J.Y."/>
            <person name="Lee S."/>
            <person name="Um Y."/>
            <person name="Oh M.K."/>
            <person name="Kim Y.R."/>
            <person name="Lee J."/>
            <person name="Yang K.S."/>
        </authorList>
    </citation>
    <scope>NUCLEOTIDE SEQUENCE [LARGE SCALE GENOMIC DNA]</scope>
    <source>
        <strain evidence="10">ATCC 8724 / DSM 4798 / JCM 20051 / NBRC 3318 / NRRL B-199 / KCTC 1686</strain>
    </source>
</reference>
<dbReference type="InterPro" id="IPR011032">
    <property type="entry name" value="GroES-like_sf"/>
</dbReference>
<evidence type="ECO:0000256" key="5">
    <source>
        <dbReference type="ARBA" id="ARBA00023002"/>
    </source>
</evidence>
<evidence type="ECO:0000256" key="2">
    <source>
        <dbReference type="ARBA" id="ARBA00008072"/>
    </source>
</evidence>
<dbReference type="InterPro" id="IPR013154">
    <property type="entry name" value="ADH-like_N"/>
</dbReference>
<gene>
    <name evidence="9" type="ordered locus">KOX_00855</name>
</gene>
<dbReference type="EMBL" id="CP003218">
    <property type="protein sequence ID" value="AEX01916.1"/>
    <property type="molecule type" value="Genomic_DNA"/>
</dbReference>
<comment type="similarity">
    <text evidence="2">Belongs to the zinc-containing alcohol dehydrogenase family.</text>
</comment>
<dbReference type="PATRIC" id="fig|1006551.4.peg.168"/>
<dbReference type="Proteomes" id="UP000007843">
    <property type="component" value="Chromosome"/>
</dbReference>
<feature type="domain" description="Alcohol dehydrogenase-like C-terminal" evidence="7">
    <location>
        <begin position="184"/>
        <end position="309"/>
    </location>
</feature>
<name>A0A0H3H2T2_KLEM8</name>
<evidence type="ECO:0000256" key="6">
    <source>
        <dbReference type="ARBA" id="ARBA00023027"/>
    </source>
</evidence>
<dbReference type="InterPro" id="IPR013149">
    <property type="entry name" value="ADH-like_C"/>
</dbReference>
<dbReference type="RefSeq" id="WP_014226557.1">
    <property type="nucleotide sequence ID" value="NC_016612.1"/>
</dbReference>
<dbReference type="GO" id="GO:0016491">
    <property type="term" value="F:oxidoreductase activity"/>
    <property type="evidence" value="ECO:0007669"/>
    <property type="project" value="UniProtKB-KW"/>
</dbReference>
<dbReference type="HOGENOM" id="CLU_026673_11_5_6"/>
<dbReference type="InterPro" id="IPR036291">
    <property type="entry name" value="NAD(P)-bd_dom_sf"/>
</dbReference>
<dbReference type="Pfam" id="PF00107">
    <property type="entry name" value="ADH_zinc_N"/>
    <property type="match status" value="1"/>
</dbReference>
<keyword evidence="5" id="KW-0560">Oxidoreductase</keyword>
<dbReference type="CDD" id="cd08232">
    <property type="entry name" value="idonate-5-DH"/>
    <property type="match status" value="1"/>
</dbReference>
<dbReference type="Gene3D" id="3.90.180.10">
    <property type="entry name" value="Medium-chain alcohol dehydrogenases, catalytic domain"/>
    <property type="match status" value="1"/>
</dbReference>
<dbReference type="PANTHER" id="PTHR43161:SF9">
    <property type="entry name" value="SORBITOL DEHYDROGENASE"/>
    <property type="match status" value="1"/>
</dbReference>
<keyword evidence="3" id="KW-0479">Metal-binding</keyword>
<accession>A0A0H3H2T2</accession>
<keyword evidence="4" id="KW-0862">Zinc</keyword>
<dbReference type="AlphaFoldDB" id="A0A0H3H2T2"/>
<dbReference type="Pfam" id="PF08240">
    <property type="entry name" value="ADH_N"/>
    <property type="match status" value="1"/>
</dbReference>
<dbReference type="SUPFAM" id="SSF51735">
    <property type="entry name" value="NAD(P)-binding Rossmann-fold domains"/>
    <property type="match status" value="1"/>
</dbReference>
<evidence type="ECO:0000256" key="1">
    <source>
        <dbReference type="ARBA" id="ARBA00001947"/>
    </source>
</evidence>
<protein>
    <submittedName>
        <fullName evidence="9">L-idonate 5-dehydrogenase</fullName>
    </submittedName>
</protein>
<organism evidence="9 10">
    <name type="scientific">Klebsiella michiganensis (strain ATCC 8724 / DSM 4798 / JCM 20051 / NBRC 3318 / NRRL B-199 / KCTC 1686 / BUCSAV 143 / CCM 1901)</name>
    <dbReference type="NCBI Taxonomy" id="1006551"/>
    <lineage>
        <taxon>Bacteria</taxon>
        <taxon>Pseudomonadati</taxon>
        <taxon>Pseudomonadota</taxon>
        <taxon>Gammaproteobacteria</taxon>
        <taxon>Enterobacterales</taxon>
        <taxon>Enterobacteriaceae</taxon>
        <taxon>Klebsiella/Raoultella group</taxon>
        <taxon>Klebsiella</taxon>
    </lineage>
</organism>
<dbReference type="GO" id="GO:0046872">
    <property type="term" value="F:metal ion binding"/>
    <property type="evidence" value="ECO:0007669"/>
    <property type="project" value="UniProtKB-KW"/>
</dbReference>
<evidence type="ECO:0000259" key="7">
    <source>
        <dbReference type="Pfam" id="PF00107"/>
    </source>
</evidence>
<evidence type="ECO:0000259" key="8">
    <source>
        <dbReference type="Pfam" id="PF08240"/>
    </source>
</evidence>
<evidence type="ECO:0000256" key="3">
    <source>
        <dbReference type="ARBA" id="ARBA00022723"/>
    </source>
</evidence>
<evidence type="ECO:0000256" key="4">
    <source>
        <dbReference type="ARBA" id="ARBA00022833"/>
    </source>
</evidence>
<dbReference type="FunFam" id="3.40.50.720:FF:000068">
    <property type="entry name" value="Sorbitol dehydrogenase"/>
    <property type="match status" value="1"/>
</dbReference>
<keyword evidence="6" id="KW-0520">NAD</keyword>
<proteinExistence type="inferred from homology"/>
<comment type="cofactor">
    <cofactor evidence="1">
        <name>Zn(2+)</name>
        <dbReference type="ChEBI" id="CHEBI:29105"/>
    </cofactor>
</comment>
<dbReference type="PANTHER" id="PTHR43161">
    <property type="entry name" value="SORBITOL DEHYDROGENASE"/>
    <property type="match status" value="1"/>
</dbReference>
<evidence type="ECO:0000313" key="10">
    <source>
        <dbReference type="Proteomes" id="UP000007843"/>
    </source>
</evidence>
<feature type="domain" description="Alcohol dehydrogenase-like N-terminal" evidence="8">
    <location>
        <begin position="29"/>
        <end position="143"/>
    </location>
</feature>
<evidence type="ECO:0000313" key="9">
    <source>
        <dbReference type="EMBL" id="AEX01916.1"/>
    </source>
</evidence>